<dbReference type="EMBL" id="CP001348">
    <property type="protein sequence ID" value="ACL77457.1"/>
    <property type="molecule type" value="Genomic_DNA"/>
</dbReference>
<gene>
    <name evidence="1" type="ordered locus">Ccel_3166</name>
</gene>
<dbReference type="KEGG" id="cce:Ccel_3166"/>
<dbReference type="AlphaFoldDB" id="B8I0D1"/>
<dbReference type="Proteomes" id="UP000001349">
    <property type="component" value="Chromosome"/>
</dbReference>
<protein>
    <recommendedName>
        <fullName evidence="3">DUF1540 domain-containing protein</fullName>
    </recommendedName>
</protein>
<keyword evidence="2" id="KW-1185">Reference proteome</keyword>
<dbReference type="HOGENOM" id="CLU_3166418_0_0_9"/>
<proteinExistence type="predicted"/>
<reference evidence="1 2" key="1">
    <citation type="submission" date="2009-01" db="EMBL/GenBank/DDBJ databases">
        <title>Complete sequence of Clostridium cellulolyticum H10.</title>
        <authorList>
            <consortium name="US DOE Joint Genome Institute"/>
            <person name="Lucas S."/>
            <person name="Copeland A."/>
            <person name="Lapidus A."/>
            <person name="Glavina del Rio T."/>
            <person name="Dalin E."/>
            <person name="Tice H."/>
            <person name="Bruce D."/>
            <person name="Goodwin L."/>
            <person name="Pitluck S."/>
            <person name="Chertkov O."/>
            <person name="Saunders E."/>
            <person name="Brettin T."/>
            <person name="Detter J.C."/>
            <person name="Han C."/>
            <person name="Larimer F."/>
            <person name="Land M."/>
            <person name="Hauser L."/>
            <person name="Kyrpides N."/>
            <person name="Ivanova N."/>
            <person name="Zhou J."/>
            <person name="Richardson P."/>
        </authorList>
    </citation>
    <scope>NUCLEOTIDE SEQUENCE [LARGE SCALE GENOMIC DNA]</scope>
    <source>
        <strain evidence="2">ATCC 35319 / DSM 5812 / JCM 6584 / H10</strain>
    </source>
</reference>
<sequence>MGFCGSCMQFEEDQTGKCTCKKFDMPCKAGQKACMYFTSNNTNLVGR</sequence>
<dbReference type="STRING" id="394503.Ccel_3166"/>
<evidence type="ECO:0000313" key="2">
    <source>
        <dbReference type="Proteomes" id="UP000001349"/>
    </source>
</evidence>
<organism evidence="1 2">
    <name type="scientific">Ruminiclostridium cellulolyticum (strain ATCC 35319 / DSM 5812 / JCM 6584 / H10)</name>
    <name type="common">Clostridium cellulolyticum</name>
    <dbReference type="NCBI Taxonomy" id="394503"/>
    <lineage>
        <taxon>Bacteria</taxon>
        <taxon>Bacillati</taxon>
        <taxon>Bacillota</taxon>
        <taxon>Clostridia</taxon>
        <taxon>Eubacteriales</taxon>
        <taxon>Oscillospiraceae</taxon>
        <taxon>Ruminiclostridium</taxon>
    </lineage>
</organism>
<accession>B8I0D1</accession>
<evidence type="ECO:0008006" key="3">
    <source>
        <dbReference type="Google" id="ProtNLM"/>
    </source>
</evidence>
<name>B8I0D1_RUMCH</name>
<evidence type="ECO:0000313" key="1">
    <source>
        <dbReference type="EMBL" id="ACL77457.1"/>
    </source>
</evidence>